<organism evidence="6 7">
    <name type="scientific">Thermodesulforhabdus norvegica</name>
    <dbReference type="NCBI Taxonomy" id="39841"/>
    <lineage>
        <taxon>Bacteria</taxon>
        <taxon>Pseudomonadati</taxon>
        <taxon>Thermodesulfobacteriota</taxon>
        <taxon>Syntrophobacteria</taxon>
        <taxon>Syntrophobacterales</taxon>
        <taxon>Thermodesulforhabdaceae</taxon>
        <taxon>Thermodesulforhabdus</taxon>
    </lineage>
</organism>
<dbReference type="NCBIfam" id="NF003549">
    <property type="entry name" value="PRK05205.1-5"/>
    <property type="match status" value="1"/>
</dbReference>
<dbReference type="EMBL" id="FOUU01000001">
    <property type="protein sequence ID" value="SFM39495.1"/>
    <property type="molecule type" value="Genomic_DNA"/>
</dbReference>
<gene>
    <name evidence="4" type="primary">pyrR</name>
    <name evidence="6" type="ORF">SAMN05660836_00041</name>
</gene>
<keyword evidence="7" id="KW-1185">Reference proteome</keyword>
<evidence type="ECO:0000256" key="2">
    <source>
        <dbReference type="ARBA" id="ARBA00023015"/>
    </source>
</evidence>
<feature type="domain" description="Phosphoribosyltransferase" evidence="5">
    <location>
        <begin position="12"/>
        <end position="148"/>
    </location>
</feature>
<dbReference type="GO" id="GO:0006355">
    <property type="term" value="P:regulation of DNA-templated transcription"/>
    <property type="evidence" value="ECO:0007669"/>
    <property type="project" value="UniProtKB-UniRule"/>
</dbReference>
<sequence>MSAEGRVRLMDAGKMAEIISRMSEEIAEAFSGSVGSALLVGIHTRGVYLARRISQRLAETRSWDIPVGKLDINLYRDDWTRLHSYPVVRSTHIPVSIDNRDVILVDDVLYTGRTIRAALDGLLDFGRPRRVHLAVLIDRGHRELPICAQYIGQVVETLPGQHVHVLLEEVDGRDEVVLTD</sequence>
<dbReference type="InterPro" id="IPR050137">
    <property type="entry name" value="PyrR_bifunctional"/>
</dbReference>
<comment type="catalytic activity">
    <reaction evidence="4">
        <text>UMP + diphosphate = 5-phospho-alpha-D-ribose 1-diphosphate + uracil</text>
        <dbReference type="Rhea" id="RHEA:13017"/>
        <dbReference type="ChEBI" id="CHEBI:17568"/>
        <dbReference type="ChEBI" id="CHEBI:33019"/>
        <dbReference type="ChEBI" id="CHEBI:57865"/>
        <dbReference type="ChEBI" id="CHEBI:58017"/>
        <dbReference type="EC" id="2.4.2.9"/>
    </reaction>
</comment>
<dbReference type="Gene3D" id="3.40.50.2020">
    <property type="match status" value="1"/>
</dbReference>
<keyword evidence="4 6" id="KW-0328">Glycosyltransferase</keyword>
<dbReference type="GO" id="GO:0004845">
    <property type="term" value="F:uracil phosphoribosyltransferase activity"/>
    <property type="evidence" value="ECO:0007669"/>
    <property type="project" value="UniProtKB-UniRule"/>
</dbReference>
<evidence type="ECO:0000259" key="5">
    <source>
        <dbReference type="Pfam" id="PF00156"/>
    </source>
</evidence>
<dbReference type="RefSeq" id="WP_093392486.1">
    <property type="nucleotide sequence ID" value="NZ_FOUU01000001.1"/>
</dbReference>
<dbReference type="HAMAP" id="MF_01219">
    <property type="entry name" value="PyrR"/>
    <property type="match status" value="1"/>
</dbReference>
<dbReference type="InterPro" id="IPR029057">
    <property type="entry name" value="PRTase-like"/>
</dbReference>
<dbReference type="NCBIfam" id="NF003545">
    <property type="entry name" value="PRK05205.1-1"/>
    <property type="match status" value="1"/>
</dbReference>
<evidence type="ECO:0000256" key="3">
    <source>
        <dbReference type="ARBA" id="ARBA00023163"/>
    </source>
</evidence>
<reference evidence="6 7" key="1">
    <citation type="submission" date="2016-10" db="EMBL/GenBank/DDBJ databases">
        <authorList>
            <person name="de Groot N.N."/>
        </authorList>
    </citation>
    <scope>NUCLEOTIDE SEQUENCE [LARGE SCALE GENOMIC DNA]</scope>
    <source>
        <strain evidence="6 7">DSM 9990</strain>
    </source>
</reference>
<dbReference type="EC" id="2.4.2.9" evidence="4"/>
<evidence type="ECO:0000256" key="1">
    <source>
        <dbReference type="ARBA" id="ARBA00005565"/>
    </source>
</evidence>
<dbReference type="Proteomes" id="UP000199611">
    <property type="component" value="Unassembled WGS sequence"/>
</dbReference>
<keyword evidence="2 4" id="KW-0805">Transcription regulation</keyword>
<comment type="function">
    <text evidence="4">Also displays a weak uracil phosphoribosyltransferase activity which is not physiologically significant.</text>
</comment>
<feature type="short sequence motif" description="PRPP-binding" evidence="4">
    <location>
        <begin position="102"/>
        <end position="114"/>
    </location>
</feature>
<dbReference type="STRING" id="39841.SAMN05660836_00041"/>
<dbReference type="SUPFAM" id="SSF53271">
    <property type="entry name" value="PRTase-like"/>
    <property type="match status" value="1"/>
</dbReference>
<comment type="function">
    <text evidence="4">Regulates the transcription of the pyrimidine nucleotide (pyr) operon in response to exogenous pyrimidines.</text>
</comment>
<evidence type="ECO:0000256" key="4">
    <source>
        <dbReference type="HAMAP-Rule" id="MF_01219"/>
    </source>
</evidence>
<dbReference type="PANTHER" id="PTHR11608:SF0">
    <property type="entry name" value="BIFUNCTIONAL PROTEIN PYRR"/>
    <property type="match status" value="1"/>
</dbReference>
<protein>
    <recommendedName>
        <fullName evidence="4">Bifunctional protein PyrR</fullName>
    </recommendedName>
    <domain>
        <recommendedName>
            <fullName evidence="4">Pyrimidine operon regulatory protein</fullName>
        </recommendedName>
    </domain>
    <domain>
        <recommendedName>
            <fullName evidence="4">Uracil phosphoribosyltransferase</fullName>
            <shortName evidence="4">UPRTase</shortName>
            <ecNumber evidence="4">2.4.2.9</ecNumber>
        </recommendedName>
    </domain>
</protein>
<dbReference type="InterPro" id="IPR000836">
    <property type="entry name" value="PRTase_dom"/>
</dbReference>
<keyword evidence="4 6" id="KW-0808">Transferase</keyword>
<dbReference type="InterPro" id="IPR023050">
    <property type="entry name" value="PyrR"/>
</dbReference>
<dbReference type="PANTHER" id="PTHR11608">
    <property type="entry name" value="BIFUNCTIONAL PROTEIN PYRR"/>
    <property type="match status" value="1"/>
</dbReference>
<evidence type="ECO:0000313" key="7">
    <source>
        <dbReference type="Proteomes" id="UP000199611"/>
    </source>
</evidence>
<dbReference type="Pfam" id="PF00156">
    <property type="entry name" value="Pribosyltran"/>
    <property type="match status" value="1"/>
</dbReference>
<dbReference type="OrthoDB" id="9802227at2"/>
<name>A0A1I4QIH7_9BACT</name>
<accession>A0A1I4QIH7</accession>
<evidence type="ECO:0000313" key="6">
    <source>
        <dbReference type="EMBL" id="SFM39495.1"/>
    </source>
</evidence>
<keyword evidence="3 4" id="KW-0804">Transcription</keyword>
<proteinExistence type="inferred from homology"/>
<dbReference type="FunFam" id="3.40.50.2020:FF:000020">
    <property type="entry name" value="Bifunctional protein PyrR"/>
    <property type="match status" value="1"/>
</dbReference>
<dbReference type="AlphaFoldDB" id="A0A1I4QIH7"/>
<comment type="similarity">
    <text evidence="1 4">Belongs to the purine/pyrimidine phosphoribosyltransferase family. PyrR subfamily.</text>
</comment>
<dbReference type="CDD" id="cd06223">
    <property type="entry name" value="PRTases_typeI"/>
    <property type="match status" value="1"/>
</dbReference>